<name>A0AAV9PFM2_9PEZI</name>
<dbReference type="InterPro" id="IPR038883">
    <property type="entry name" value="AN11006-like"/>
</dbReference>
<evidence type="ECO:0000313" key="3">
    <source>
        <dbReference type="Proteomes" id="UP001337655"/>
    </source>
</evidence>
<comment type="caution">
    <text evidence="2">The sequence shown here is derived from an EMBL/GenBank/DDBJ whole genome shotgun (WGS) entry which is preliminary data.</text>
</comment>
<dbReference type="PANTHER" id="PTHR42085">
    <property type="entry name" value="F-BOX DOMAIN-CONTAINING PROTEIN"/>
    <property type="match status" value="1"/>
</dbReference>
<keyword evidence="3" id="KW-1185">Reference proteome</keyword>
<dbReference type="EMBL" id="JAVRRT010000004">
    <property type="protein sequence ID" value="KAK5172527.1"/>
    <property type="molecule type" value="Genomic_DNA"/>
</dbReference>
<gene>
    <name evidence="2" type="ORF">LTR77_002647</name>
</gene>
<dbReference type="PANTHER" id="PTHR42085:SF1">
    <property type="entry name" value="F-BOX DOMAIN-CONTAINING PROTEIN"/>
    <property type="match status" value="1"/>
</dbReference>
<proteinExistence type="predicted"/>
<dbReference type="AlphaFoldDB" id="A0AAV9PFM2"/>
<dbReference type="InterPro" id="IPR056632">
    <property type="entry name" value="DUF7730"/>
</dbReference>
<organism evidence="2 3">
    <name type="scientific">Saxophila tyrrhenica</name>
    <dbReference type="NCBI Taxonomy" id="1690608"/>
    <lineage>
        <taxon>Eukaryota</taxon>
        <taxon>Fungi</taxon>
        <taxon>Dikarya</taxon>
        <taxon>Ascomycota</taxon>
        <taxon>Pezizomycotina</taxon>
        <taxon>Dothideomycetes</taxon>
        <taxon>Dothideomycetidae</taxon>
        <taxon>Mycosphaerellales</taxon>
        <taxon>Extremaceae</taxon>
        <taxon>Saxophila</taxon>
    </lineage>
</organism>
<reference evidence="2 3" key="1">
    <citation type="submission" date="2023-08" db="EMBL/GenBank/DDBJ databases">
        <title>Black Yeasts Isolated from many extreme environments.</title>
        <authorList>
            <person name="Coleine C."/>
            <person name="Stajich J.E."/>
            <person name="Selbmann L."/>
        </authorList>
    </citation>
    <scope>NUCLEOTIDE SEQUENCE [LARGE SCALE GENOMIC DNA]</scope>
    <source>
        <strain evidence="2 3">CCFEE 5935</strain>
    </source>
</reference>
<evidence type="ECO:0000313" key="2">
    <source>
        <dbReference type="EMBL" id="KAK5172527.1"/>
    </source>
</evidence>
<evidence type="ECO:0000259" key="1">
    <source>
        <dbReference type="Pfam" id="PF24864"/>
    </source>
</evidence>
<feature type="domain" description="DUF7730" evidence="1">
    <location>
        <begin position="51"/>
        <end position="117"/>
    </location>
</feature>
<dbReference type="Proteomes" id="UP001337655">
    <property type="component" value="Unassembled WGS sequence"/>
</dbReference>
<sequence>MPNLSKCYLLQTIPPELRLLIYQHVFNFHNSTFAVPIFLLWRGNIATDSRAWAHAALTKTCRKIYNEASPVLYDHHTFRIFTSTDHEDEIIDTCGDLGRSLRDVTWLSRIRHLEIGLQGSISRLPETERLQHERLALGLIETLAEAVAASGAKVRTLGIQQEFEYSPERNVRRLRERVESWGGVVRVGVRVFWPDEEMD</sequence>
<dbReference type="RefSeq" id="XP_064661245.1">
    <property type="nucleotide sequence ID" value="XM_064799906.1"/>
</dbReference>
<dbReference type="Pfam" id="PF24864">
    <property type="entry name" value="DUF7730"/>
    <property type="match status" value="1"/>
</dbReference>
<protein>
    <recommendedName>
        <fullName evidence="1">DUF7730 domain-containing protein</fullName>
    </recommendedName>
</protein>
<dbReference type="GeneID" id="89923994"/>
<accession>A0AAV9PFM2</accession>